<evidence type="ECO:0000259" key="1">
    <source>
        <dbReference type="Pfam" id="PF02625"/>
    </source>
</evidence>
<dbReference type="EMBL" id="BMLI01000001">
    <property type="protein sequence ID" value="GGM82311.1"/>
    <property type="molecule type" value="Genomic_DNA"/>
</dbReference>
<sequence length="400" mass="43860">MKEISDIIRSYEQALHSGKRMALATVVHVEGSSYRRPGARMLVTDDGQLTGAISGGCLEGDALRKALLAISQQKNKLVTYDTTDENDTTLGVQLGCNGIVHILFEPIHTDDAENPVELLKKVAAKRQNAVLVTLFSLQSRTGSQPGTCFLHLQTDDQVTCHCEGPGMYEQLLAETQAAYQRNDSFFKAFTQNNLSLTGFVEYFNTPPSLVIAGAGNDTIPLTEMAAVLGWDITVVDGRTGHATRQRFPKAGKVLVVRAEDVLKHITVDERTFFLLMTHNYNYDLALLKQLLAVEACQYAGALGPKKKLERMYAELESEGMAISEAQKAKVYGPVGLDIGAETSEEIALSVLAEIKAVLGRRAGLSLREKSEPIHNRSDQRVDYARDDKEEFLCAVQTVAP</sequence>
<evidence type="ECO:0000313" key="4">
    <source>
        <dbReference type="Proteomes" id="UP000632339"/>
    </source>
</evidence>
<accession>A0ABQ2HK05</accession>
<protein>
    <submittedName>
        <fullName evidence="3">XdhC/CoxI family protein</fullName>
    </submittedName>
</protein>
<dbReference type="InterPro" id="IPR052698">
    <property type="entry name" value="MoCofactor_Util/Proc"/>
</dbReference>
<dbReference type="RefSeq" id="WP_019942620.1">
    <property type="nucleotide sequence ID" value="NZ_BMLI01000001.1"/>
</dbReference>
<gene>
    <name evidence="3" type="ORF">GCM10010967_12460</name>
</gene>
<feature type="domain" description="XdhC Rossmann" evidence="2">
    <location>
        <begin position="209"/>
        <end position="354"/>
    </location>
</feature>
<keyword evidence="4" id="KW-1185">Reference proteome</keyword>
<dbReference type="InterPro" id="IPR027051">
    <property type="entry name" value="XdhC_Rossmann_dom"/>
</dbReference>
<dbReference type="InterPro" id="IPR003777">
    <property type="entry name" value="XdhC_CoxI"/>
</dbReference>
<dbReference type="PANTHER" id="PTHR30388:SF6">
    <property type="entry name" value="XANTHINE DEHYDROGENASE SUBUNIT A-RELATED"/>
    <property type="match status" value="1"/>
</dbReference>
<dbReference type="Pfam" id="PF02625">
    <property type="entry name" value="XdhC_CoxI"/>
    <property type="match status" value="1"/>
</dbReference>
<proteinExistence type="predicted"/>
<organism evidence="3 4">
    <name type="scientific">Dyadobacter beijingensis</name>
    <dbReference type="NCBI Taxonomy" id="365489"/>
    <lineage>
        <taxon>Bacteria</taxon>
        <taxon>Pseudomonadati</taxon>
        <taxon>Bacteroidota</taxon>
        <taxon>Cytophagia</taxon>
        <taxon>Cytophagales</taxon>
        <taxon>Spirosomataceae</taxon>
        <taxon>Dyadobacter</taxon>
    </lineage>
</organism>
<dbReference type="PANTHER" id="PTHR30388">
    <property type="entry name" value="ALDEHYDE OXIDOREDUCTASE MOLYBDENUM COFACTOR ASSEMBLY PROTEIN"/>
    <property type="match status" value="1"/>
</dbReference>
<feature type="domain" description="XdhC- CoxI" evidence="1">
    <location>
        <begin position="15"/>
        <end position="81"/>
    </location>
</feature>
<evidence type="ECO:0000313" key="3">
    <source>
        <dbReference type="EMBL" id="GGM82311.1"/>
    </source>
</evidence>
<reference evidence="4" key="1">
    <citation type="journal article" date="2019" name="Int. J. Syst. Evol. Microbiol.">
        <title>The Global Catalogue of Microorganisms (GCM) 10K type strain sequencing project: providing services to taxonomists for standard genome sequencing and annotation.</title>
        <authorList>
            <consortium name="The Broad Institute Genomics Platform"/>
            <consortium name="The Broad Institute Genome Sequencing Center for Infectious Disease"/>
            <person name="Wu L."/>
            <person name="Ma J."/>
        </authorList>
    </citation>
    <scope>NUCLEOTIDE SEQUENCE [LARGE SCALE GENOMIC DNA]</scope>
    <source>
        <strain evidence="4">CGMCC 1.6375</strain>
    </source>
</reference>
<dbReference type="Gene3D" id="3.40.50.720">
    <property type="entry name" value="NAD(P)-binding Rossmann-like Domain"/>
    <property type="match status" value="1"/>
</dbReference>
<dbReference type="Pfam" id="PF13478">
    <property type="entry name" value="XdhC_C"/>
    <property type="match status" value="1"/>
</dbReference>
<comment type="caution">
    <text evidence="3">The sequence shown here is derived from an EMBL/GenBank/DDBJ whole genome shotgun (WGS) entry which is preliminary data.</text>
</comment>
<dbReference type="Proteomes" id="UP000632339">
    <property type="component" value="Unassembled WGS sequence"/>
</dbReference>
<name>A0ABQ2HK05_9BACT</name>
<evidence type="ECO:0000259" key="2">
    <source>
        <dbReference type="Pfam" id="PF13478"/>
    </source>
</evidence>